<name>A0A644VSE4_9ZZZZ</name>
<dbReference type="InterPro" id="IPR037522">
    <property type="entry name" value="HD_GYP_dom"/>
</dbReference>
<proteinExistence type="predicted"/>
<comment type="caution">
    <text evidence="2">The sequence shown here is derived from an EMBL/GenBank/DDBJ whole genome shotgun (WGS) entry which is preliminary data.</text>
</comment>
<evidence type="ECO:0000259" key="1">
    <source>
        <dbReference type="PROSITE" id="PS51832"/>
    </source>
</evidence>
<gene>
    <name evidence="2" type="ORF">SDC9_40406</name>
</gene>
<keyword evidence="2" id="KW-0378">Hydrolase</keyword>
<dbReference type="SUPFAM" id="SSF109604">
    <property type="entry name" value="HD-domain/PDEase-like"/>
    <property type="match status" value="1"/>
</dbReference>
<dbReference type="Gene3D" id="1.10.3210.10">
    <property type="entry name" value="Hypothetical protein af1432"/>
    <property type="match status" value="1"/>
</dbReference>
<dbReference type="InterPro" id="IPR052020">
    <property type="entry name" value="Cyclic_di-GMP/3'3'-cGAMP_PDE"/>
</dbReference>
<dbReference type="CDD" id="cd00077">
    <property type="entry name" value="HDc"/>
    <property type="match status" value="1"/>
</dbReference>
<protein>
    <submittedName>
        <fullName evidence="2">Putative cyclic di-GMP phosphodiesterase</fullName>
        <ecNumber evidence="2">3.1.4.-</ecNumber>
    </submittedName>
</protein>
<dbReference type="Pfam" id="PF13487">
    <property type="entry name" value="HD_5"/>
    <property type="match status" value="1"/>
</dbReference>
<feature type="domain" description="HD-GYP" evidence="1">
    <location>
        <begin position="1"/>
        <end position="207"/>
    </location>
</feature>
<organism evidence="2">
    <name type="scientific">bioreactor metagenome</name>
    <dbReference type="NCBI Taxonomy" id="1076179"/>
    <lineage>
        <taxon>unclassified sequences</taxon>
        <taxon>metagenomes</taxon>
        <taxon>ecological metagenomes</taxon>
    </lineage>
</organism>
<dbReference type="PANTHER" id="PTHR45228:SF1">
    <property type="entry name" value="CYCLIC DI-GMP PHOSPHODIESTERASE TM_0186"/>
    <property type="match status" value="1"/>
</dbReference>
<dbReference type="PROSITE" id="PS51832">
    <property type="entry name" value="HD_GYP"/>
    <property type="match status" value="1"/>
</dbReference>
<sequence>MNLYKGLPADELMSLLPEEQLRHCLHVRLLVERLAAWLPESGDGNAQALGGFGKAAYYHDIGKVCVPRNILNKPGKLTPEEYRVVKRHPLFAQELLALGREYNADALPPAHRSLTLSAAAYHHEWWNGQGYPFGLSGSDIPYVARVTAVCDAYDAMTSNRAYRGAFPHAYACQELREGAGTQFDPALVNVFLEHEAEIKSMFHVAFVSGI</sequence>
<accession>A0A644VSE4</accession>
<dbReference type="GO" id="GO:0016787">
    <property type="term" value="F:hydrolase activity"/>
    <property type="evidence" value="ECO:0007669"/>
    <property type="project" value="UniProtKB-KW"/>
</dbReference>
<dbReference type="InterPro" id="IPR003607">
    <property type="entry name" value="HD/PDEase_dom"/>
</dbReference>
<dbReference type="AlphaFoldDB" id="A0A644VSE4"/>
<dbReference type="EC" id="3.1.4.-" evidence="2"/>
<dbReference type="SMART" id="SM00471">
    <property type="entry name" value="HDc"/>
    <property type="match status" value="1"/>
</dbReference>
<evidence type="ECO:0000313" key="2">
    <source>
        <dbReference type="EMBL" id="MPL94256.1"/>
    </source>
</evidence>
<dbReference type="PANTHER" id="PTHR45228">
    <property type="entry name" value="CYCLIC DI-GMP PHOSPHODIESTERASE TM_0186-RELATED"/>
    <property type="match status" value="1"/>
</dbReference>
<dbReference type="EMBL" id="VSSQ01000421">
    <property type="protein sequence ID" value="MPL94256.1"/>
    <property type="molecule type" value="Genomic_DNA"/>
</dbReference>
<reference evidence="2" key="1">
    <citation type="submission" date="2019-08" db="EMBL/GenBank/DDBJ databases">
        <authorList>
            <person name="Kucharzyk K."/>
            <person name="Murdoch R.W."/>
            <person name="Higgins S."/>
            <person name="Loffler F."/>
        </authorList>
    </citation>
    <scope>NUCLEOTIDE SEQUENCE</scope>
</reference>